<accession>A0A6C0DHS8</accession>
<organism evidence="1">
    <name type="scientific">viral metagenome</name>
    <dbReference type="NCBI Taxonomy" id="1070528"/>
    <lineage>
        <taxon>unclassified sequences</taxon>
        <taxon>metagenomes</taxon>
        <taxon>organismal metagenomes</taxon>
    </lineage>
</organism>
<name>A0A6C0DHS8_9ZZZZ</name>
<protein>
    <submittedName>
        <fullName evidence="1">Uncharacterized protein</fullName>
    </submittedName>
</protein>
<proteinExistence type="predicted"/>
<evidence type="ECO:0000313" key="1">
    <source>
        <dbReference type="EMBL" id="QHT16478.1"/>
    </source>
</evidence>
<dbReference type="EMBL" id="MN739626">
    <property type="protein sequence ID" value="QHT16478.1"/>
    <property type="molecule type" value="Genomic_DNA"/>
</dbReference>
<dbReference type="AlphaFoldDB" id="A0A6C0DHS8"/>
<reference evidence="1" key="1">
    <citation type="journal article" date="2020" name="Nature">
        <title>Giant virus diversity and host interactions through global metagenomics.</title>
        <authorList>
            <person name="Schulz F."/>
            <person name="Roux S."/>
            <person name="Paez-Espino D."/>
            <person name="Jungbluth S."/>
            <person name="Walsh D.A."/>
            <person name="Denef V.J."/>
            <person name="McMahon K.D."/>
            <person name="Konstantinidis K.T."/>
            <person name="Eloe-Fadrosh E.A."/>
            <person name="Kyrpides N.C."/>
            <person name="Woyke T."/>
        </authorList>
    </citation>
    <scope>NUCLEOTIDE SEQUENCE</scope>
    <source>
        <strain evidence="1">GVMAG-M-3300023174-189</strain>
    </source>
</reference>
<sequence>MDVLLGAKEICKVIDYALENDEAALIGRNGTIELDIMICYKEDKLWILMKNAGIFPITDAVEWRKQSIEATQSADVLAVGWYEPLKEVEQIALKEWNCNAIRIPLRSLEPYYVQPEERWTKLLKGHSVSVISCFTKTMERQVPKLDKVWQSEIFPSDIKWKWVQTGHCELVAGSRNRWPSNIESSLDAIDWIVSEVVRQGSRFAIIGCGGIGMPVALKLKERGVIAIVVGGSIQVLFGIRGRRWKNHSIISKFWNEHWVSPSEDETPNSADMVEGGCYW</sequence>